<evidence type="ECO:0000256" key="11">
    <source>
        <dbReference type="ARBA" id="ARBA00022741"/>
    </source>
</evidence>
<comment type="similarity">
    <text evidence="2">In the N-terminal section; belongs to the leguminous lectin family.</text>
</comment>
<dbReference type="SUPFAM" id="SSF56112">
    <property type="entry name" value="Protein kinase-like (PK-like)"/>
    <property type="match status" value="1"/>
</dbReference>
<feature type="region of interest" description="Disordered" evidence="18">
    <location>
        <begin position="1424"/>
        <end position="1727"/>
    </location>
</feature>
<protein>
    <recommendedName>
        <fullName evidence="4">non-specific serine/threonine protein kinase</fullName>
        <ecNumber evidence="4">2.7.11.1</ecNumber>
    </recommendedName>
</protein>
<keyword evidence="15 19" id="KW-0472">Membrane</keyword>
<dbReference type="CDD" id="cd22249">
    <property type="entry name" value="UDM1_RNF168_RNF169-like"/>
    <property type="match status" value="1"/>
</dbReference>
<dbReference type="InterPro" id="IPR017441">
    <property type="entry name" value="Protein_kinase_ATP_BS"/>
</dbReference>
<dbReference type="CDD" id="cd14066">
    <property type="entry name" value="STKc_IRAK"/>
    <property type="match status" value="1"/>
</dbReference>
<dbReference type="InterPro" id="IPR008271">
    <property type="entry name" value="Ser/Thr_kinase_AS"/>
</dbReference>
<dbReference type="Gene3D" id="1.10.510.10">
    <property type="entry name" value="Transferase(Phosphotransferase) domain 1"/>
    <property type="match status" value="1"/>
</dbReference>
<evidence type="ECO:0000256" key="5">
    <source>
        <dbReference type="ARBA" id="ARBA00022475"/>
    </source>
</evidence>
<dbReference type="Gene3D" id="3.30.200.20">
    <property type="entry name" value="Phosphorylase Kinase, domain 1"/>
    <property type="match status" value="1"/>
</dbReference>
<evidence type="ECO:0000313" key="22">
    <source>
        <dbReference type="Proteomes" id="UP000316621"/>
    </source>
</evidence>
<comment type="subcellular location">
    <subcellularLocation>
        <location evidence="1">Cell membrane</location>
        <topology evidence="1">Single-pass type I membrane protein</topology>
    </subcellularLocation>
</comment>
<dbReference type="SMART" id="SM00220">
    <property type="entry name" value="S_TKc"/>
    <property type="match status" value="1"/>
</dbReference>
<feature type="compositionally biased region" description="Polar residues" evidence="18">
    <location>
        <begin position="1753"/>
        <end position="1763"/>
    </location>
</feature>
<dbReference type="PROSITE" id="PS00108">
    <property type="entry name" value="PROTEIN_KINASE_ST"/>
    <property type="match status" value="1"/>
</dbReference>
<dbReference type="FunFam" id="1.10.510.10:FF:000342">
    <property type="entry name" value="L-type lectin-domain containing receptor kinase VIII.1"/>
    <property type="match status" value="1"/>
</dbReference>
<dbReference type="GO" id="GO:0004674">
    <property type="term" value="F:protein serine/threonine kinase activity"/>
    <property type="evidence" value="ECO:0007669"/>
    <property type="project" value="UniProtKB-KW"/>
</dbReference>
<gene>
    <name evidence="21" type="ORF">C5167_009582</name>
</gene>
<feature type="compositionally biased region" description="Basic and acidic residues" evidence="18">
    <location>
        <begin position="1715"/>
        <end position="1727"/>
    </location>
</feature>
<keyword evidence="12" id="KW-0418">Kinase</keyword>
<dbReference type="Pfam" id="PF00139">
    <property type="entry name" value="Lectin_legB"/>
    <property type="match status" value="1"/>
</dbReference>
<dbReference type="FunFam" id="3.30.200.20:FF:000372">
    <property type="entry name" value="L-type lectin-domain containing receptor kinase VIII.1"/>
    <property type="match status" value="1"/>
</dbReference>
<feature type="transmembrane region" description="Helical" evidence="19">
    <location>
        <begin position="2053"/>
        <end position="2077"/>
    </location>
</feature>
<keyword evidence="9" id="KW-0732">Signal</keyword>
<dbReference type="PROSITE" id="PS50011">
    <property type="entry name" value="PROTEIN_KINASE_DOM"/>
    <property type="match status" value="1"/>
</dbReference>
<feature type="region of interest" description="Disordered" evidence="18">
    <location>
        <begin position="1753"/>
        <end position="1772"/>
    </location>
</feature>
<evidence type="ECO:0000256" key="17">
    <source>
        <dbReference type="PROSITE-ProRule" id="PRU10141"/>
    </source>
</evidence>
<dbReference type="Gene3D" id="2.60.120.200">
    <property type="match status" value="1"/>
</dbReference>
<evidence type="ECO:0000256" key="1">
    <source>
        <dbReference type="ARBA" id="ARBA00004251"/>
    </source>
</evidence>
<dbReference type="InterPro" id="IPR050528">
    <property type="entry name" value="L-type_Lectin-RKs"/>
</dbReference>
<feature type="compositionally biased region" description="Basic and acidic residues" evidence="18">
    <location>
        <begin position="1434"/>
        <end position="1453"/>
    </location>
</feature>
<feature type="region of interest" description="Disordered" evidence="18">
    <location>
        <begin position="789"/>
        <end position="809"/>
    </location>
</feature>
<dbReference type="Gramene" id="RZC65889">
    <property type="protein sequence ID" value="RZC65889"/>
    <property type="gene ID" value="C5167_009582"/>
</dbReference>
<evidence type="ECO:0000313" key="21">
    <source>
        <dbReference type="EMBL" id="RZC65889.1"/>
    </source>
</evidence>
<feature type="compositionally biased region" description="Basic and acidic residues" evidence="18">
    <location>
        <begin position="938"/>
        <end position="967"/>
    </location>
</feature>
<feature type="region of interest" description="Disordered" evidence="18">
    <location>
        <begin position="932"/>
        <end position="978"/>
    </location>
</feature>
<dbReference type="GO" id="GO:0030246">
    <property type="term" value="F:carbohydrate binding"/>
    <property type="evidence" value="ECO:0007669"/>
    <property type="project" value="UniProtKB-KW"/>
</dbReference>
<feature type="region of interest" description="Disordered" evidence="18">
    <location>
        <begin position="1329"/>
        <end position="1362"/>
    </location>
</feature>
<evidence type="ECO:0000256" key="18">
    <source>
        <dbReference type="SAM" id="MobiDB-lite"/>
    </source>
</evidence>
<dbReference type="EMBL" id="CM010720">
    <property type="protein sequence ID" value="RZC65889.1"/>
    <property type="molecule type" value="Genomic_DNA"/>
</dbReference>
<dbReference type="Proteomes" id="UP000316621">
    <property type="component" value="Chromosome 6"/>
</dbReference>
<feature type="region of interest" description="Disordered" evidence="18">
    <location>
        <begin position="230"/>
        <end position="278"/>
    </location>
</feature>
<sequence>MSTVEILFGKFFERKNSVIEQLNQQKDLYDQYLASTCLINGIRPPSWLLKDGFETGSSEIKELKNEDLISGLLFPPSRANYPSSIGSKTFYSRSIFAANTVKQLSGDFFSETCASNKYYSVGERSADIPNCPLDGKNIELESTLNTVPELDNTIFSPQNQTDLTNHFDVTTVGERSTVDPKCSLNGSSLKSECTFNTITHQGGTTGTPQCQTDLKVSESSFELPQSLARIQRSRSRQRALELRNSASGKSRKRAIQESNVAAGRSTRSRTSCEQPPPAKELLETDARISSIPYQVLGSIATSATQSEGIDLHNVLDAEGTMEGSSPVQKDPELCNSAAENTENNLSKENATTYEDNIRSQTTVPQINSAELGLARHNNSDKLTGRITCSRSSSINRSPQHLNPLDLVERHDLPKASDLQVLNHEEISAAGIALNKHVNVSVDCNSTCTVTKQEGVSMGASLEFLISRSRSDEINFVEPKQLIFDDVEDSRLGETFGPSFGRETLQASDPQVLIHEEISAARISEAKHVADMPVDRKYICSVQEDVSVGGSLEFSVSRPQSDDMKFFEPKQLVFGDAEDLEHVETVGPSPGREILNQSPEVGSTPLGLKGSVDELPISSVFHAKGVLSSDGSLLKKDHGMEMVIESETMTGSLPHVEERFENAGRKQSLESVADASKLCSPLLQAERAEGYEGFVTDRSPERNEKNINMSSDIREKCNSIPDDAMLKMDQNMEVVGAENNLKAKSGTPTEVERSELVGAEKAEFDLHPISPISKTSSISALFPRQSLRQTSDFDVDRSSEGSKMSSNKVQVTGHEFLQEPSATSMDRLERDGENASIRLSNAFYEDERPELLDTEETRDRTSSAMCTGAVSDISSLALRKESPDIDRHVVADRSSECDDRKRASDSSFCLKDLQYGRISFGCKLEGALDIDLPDVGVDSNKDTSGKNLTREFDLESLPEDSRIDRDAGSKSSSRQSVKQDISLVHDASQVPHLFPSAIHEEDAGCSKSNDSSKEENSVLSAMTSYNGWENSWPQCKRRKIEGQSDKGFTTCPRIWSAKPNHHEDIVCLNLNSAETGSGTDLEFQQFPVSGVVESSIIESAVGEMSNGAKHLVMEGVQCSPQIHAEEAEVDEGFVLGDANIPLGFIPMLLESSLGSSGIKVEDTGIHLNEVEEQYPFSVAMSVDRQCLPQYEQKFFCFESEKTPRSMGEACSTEQDIKSNLEEQLLSNYDNLDLVGADQSMPEFEKFTDLPDTIIEGMSILEELCPSSGMGTPYSLPSKSKFQMDLSTWSGYNPLEPGRSYSDFMPSSSDQSECDAWSPYTPQVGKATHTILSSSGGQRSKKQRSTNSELTPIHEDSSSGGEENRNLCKVIYQVQEKSSAIEMKSSTYKGPLVDISNINPLDFVSGNEKIFERGRLIDSLEEDANLHGSEIGPSKMSKDDFGTERKYKNKDKENKSSSLCGYGTEMKYMNKDRESKSSSTFGTGTRKSTRCLQNTVSKPNLQRKATAEKRNHTTVDKAHKGSNIATDVKSLFEYLPTAVPPAKRKEPKVKALDLAKETKKQEEEKKKQREMMKEKRERERERQKEEKAREEELMQRQKEEKEHQRERLKEEKARQQELIQKRKEVEAKRKEAEMQERKRLREDEKKEKDRKKLCREPQKKLHAGKEEKELKYRAADDKASKKKGFQDEEMKDQNPEKVKGREECAKGRQTQTKKASGVHEHSVALEESHSNENAVNCFGQVNEVGSLATGGTLEQSYDISPYQSSDGEEDDDLPSRKAVLSGSTLLLPTTKRHFQAIKLLQYKSRNGILGLTQELGVPSSSSGSVLFNSPINFFDPKSEISASFSTRFSFLITNINPGSFGDGITFFISTDNLTLGSPGRYLGLVNSSQLLTPNKFIAIEFDTRLDSIFNDPTDNHIGLDIDSLISIRTQDVVSKGFDLKSGNLITVWVDYKNDQKIMNVWMSYKSFKPEQPILVVEIDLSIYFKEFMFVGFSASTEGSTEIHMIKDWNFETSGFYPVRRPKSSIPHNVSDHTIPVIPITPTVLNSSSKNNRKKLGLGLAIAGPGLFCIGLVVFGFIFVKKFKEKRPDKSFKLELFKSPRQFRYSELKHSTKGFHPSRIVGHGAFGTVYKAVFPESGMTFAVKRTKQTHEGKSEFLAELSIIACLRHKNLVQLQGWCTDKGELLLVYEFMSNGSLDSVLYQESKDEILLNWSRRYNIAVGIASVLTYLHRECEQQVIHRDIKTSNVMLDQNFSARLGDFGLARLTEHDKSPVSTLTAGTMGYLAPEYLQYGKATEKTDVFSFGVVLLEVACGRRPIERQGNDKHPVNLVDWVWSLHSIGQIIEAADKRFNGEFNEEQMKKLLLVGLSCANPSSIERPTMRRVLQILNDEAEVIKIPKVKPSLSFCSILPLSLDDIVSDDECDGATSSLPSSVGQVASECNGSEKITRTSEQIRRKMKVFKEGFTSMNFDLLCCLLLVAFSCKQSI</sequence>
<proteinExistence type="inferred from homology"/>
<keyword evidence="8 19" id="KW-0812">Transmembrane</keyword>
<accession>A0A4Y7K1S2</accession>
<dbReference type="PANTHER" id="PTHR27007">
    <property type="match status" value="1"/>
</dbReference>
<feature type="compositionally biased region" description="Basic and acidic residues" evidence="18">
    <location>
        <begin position="1546"/>
        <end position="1645"/>
    </location>
</feature>
<evidence type="ECO:0000256" key="4">
    <source>
        <dbReference type="ARBA" id="ARBA00012513"/>
    </source>
</evidence>
<dbReference type="SUPFAM" id="SSF49899">
    <property type="entry name" value="Concanavalin A-like lectins/glucanases"/>
    <property type="match status" value="1"/>
</dbReference>
<evidence type="ECO:0000256" key="16">
    <source>
        <dbReference type="ARBA" id="ARBA00023180"/>
    </source>
</evidence>
<keyword evidence="5" id="KW-1003">Cell membrane</keyword>
<evidence type="ECO:0000259" key="20">
    <source>
        <dbReference type="PROSITE" id="PS50011"/>
    </source>
</evidence>
<feature type="compositionally biased region" description="Polar residues" evidence="18">
    <location>
        <begin position="800"/>
        <end position="809"/>
    </location>
</feature>
<dbReference type="EC" id="2.7.11.1" evidence="4"/>
<keyword evidence="22" id="KW-1185">Reference proteome</keyword>
<feature type="domain" description="Protein kinase" evidence="20">
    <location>
        <begin position="2112"/>
        <end position="2391"/>
    </location>
</feature>
<name>A0A4Y7K1S2_PAPSO</name>
<evidence type="ECO:0000256" key="3">
    <source>
        <dbReference type="ARBA" id="ARBA00010217"/>
    </source>
</evidence>
<dbReference type="InterPro" id="IPR000719">
    <property type="entry name" value="Prot_kinase_dom"/>
</dbReference>
<feature type="compositionally biased region" description="Basic and acidic residues" evidence="18">
    <location>
        <begin position="1350"/>
        <end position="1362"/>
    </location>
</feature>
<dbReference type="Pfam" id="PF00069">
    <property type="entry name" value="Pkinase"/>
    <property type="match status" value="1"/>
</dbReference>
<dbReference type="OMA" id="NDSALEC"/>
<evidence type="ECO:0000256" key="8">
    <source>
        <dbReference type="ARBA" id="ARBA00022692"/>
    </source>
</evidence>
<dbReference type="CDD" id="cd06899">
    <property type="entry name" value="lectin_legume_LecRK_Arcelin_ConA"/>
    <property type="match status" value="1"/>
</dbReference>
<evidence type="ECO:0000256" key="14">
    <source>
        <dbReference type="ARBA" id="ARBA00022989"/>
    </source>
</evidence>
<dbReference type="GO" id="GO:0005524">
    <property type="term" value="F:ATP binding"/>
    <property type="evidence" value="ECO:0007669"/>
    <property type="project" value="UniProtKB-UniRule"/>
</dbReference>
<evidence type="ECO:0000256" key="10">
    <source>
        <dbReference type="ARBA" id="ARBA00022734"/>
    </source>
</evidence>
<feature type="compositionally biased region" description="Basic and acidic residues" evidence="18">
    <location>
        <begin position="1503"/>
        <end position="1517"/>
    </location>
</feature>
<dbReference type="PROSITE" id="PS00107">
    <property type="entry name" value="PROTEIN_KINASE_ATP"/>
    <property type="match status" value="1"/>
</dbReference>
<organism evidence="21 22">
    <name type="scientific">Papaver somniferum</name>
    <name type="common">Opium poppy</name>
    <dbReference type="NCBI Taxonomy" id="3469"/>
    <lineage>
        <taxon>Eukaryota</taxon>
        <taxon>Viridiplantae</taxon>
        <taxon>Streptophyta</taxon>
        <taxon>Embryophyta</taxon>
        <taxon>Tracheophyta</taxon>
        <taxon>Spermatophyta</taxon>
        <taxon>Magnoliopsida</taxon>
        <taxon>Ranunculales</taxon>
        <taxon>Papaveraceae</taxon>
        <taxon>Papaveroideae</taxon>
        <taxon>Papaver</taxon>
    </lineage>
</organism>
<evidence type="ECO:0000256" key="19">
    <source>
        <dbReference type="SAM" id="Phobius"/>
    </source>
</evidence>
<dbReference type="InterPro" id="IPR013320">
    <property type="entry name" value="ConA-like_dom_sf"/>
</dbReference>
<comment type="similarity">
    <text evidence="3">In the C-terminal section; belongs to the protein kinase superfamily. Ser/Thr protein kinase family.</text>
</comment>
<dbReference type="InterPro" id="IPR001220">
    <property type="entry name" value="Legume_lectin_dom"/>
</dbReference>
<feature type="compositionally biased region" description="Basic and acidic residues" evidence="18">
    <location>
        <begin position="1652"/>
        <end position="1704"/>
    </location>
</feature>
<feature type="compositionally biased region" description="Polar residues" evidence="18">
    <location>
        <begin position="1475"/>
        <end position="1498"/>
    </location>
</feature>
<keyword evidence="10" id="KW-0430">Lectin</keyword>
<keyword evidence="11 17" id="KW-0547">Nucleotide-binding</keyword>
<evidence type="ECO:0000256" key="2">
    <source>
        <dbReference type="ARBA" id="ARBA00008536"/>
    </source>
</evidence>
<keyword evidence="16" id="KW-0325">Glycoprotein</keyword>
<keyword evidence="7" id="KW-0808">Transferase</keyword>
<evidence type="ECO:0000256" key="13">
    <source>
        <dbReference type="ARBA" id="ARBA00022840"/>
    </source>
</evidence>
<evidence type="ECO:0000256" key="6">
    <source>
        <dbReference type="ARBA" id="ARBA00022527"/>
    </source>
</evidence>
<keyword evidence="6" id="KW-0723">Serine/threonine-protein kinase</keyword>
<reference evidence="21 22" key="1">
    <citation type="journal article" date="2018" name="Science">
        <title>The opium poppy genome and morphinan production.</title>
        <authorList>
            <person name="Guo L."/>
            <person name="Winzer T."/>
            <person name="Yang X."/>
            <person name="Li Y."/>
            <person name="Ning Z."/>
            <person name="He Z."/>
            <person name="Teodor R."/>
            <person name="Lu Y."/>
            <person name="Bowser T.A."/>
            <person name="Graham I.A."/>
            <person name="Ye K."/>
        </authorList>
    </citation>
    <scope>NUCLEOTIDE SEQUENCE [LARGE SCALE GENOMIC DNA]</scope>
    <source>
        <strain evidence="22">cv. HN1</strain>
        <tissue evidence="21">Leaves</tissue>
    </source>
</reference>
<evidence type="ECO:0000256" key="9">
    <source>
        <dbReference type="ARBA" id="ARBA00022729"/>
    </source>
</evidence>
<feature type="binding site" evidence="17">
    <location>
        <position position="2141"/>
    </location>
    <ligand>
        <name>ATP</name>
        <dbReference type="ChEBI" id="CHEBI:30616"/>
    </ligand>
</feature>
<keyword evidence="14 19" id="KW-1133">Transmembrane helix</keyword>
<evidence type="ECO:0000256" key="7">
    <source>
        <dbReference type="ARBA" id="ARBA00022679"/>
    </source>
</evidence>
<evidence type="ECO:0000256" key="15">
    <source>
        <dbReference type="ARBA" id="ARBA00023136"/>
    </source>
</evidence>
<feature type="compositionally biased region" description="Polar residues" evidence="18">
    <location>
        <begin position="968"/>
        <end position="978"/>
    </location>
</feature>
<dbReference type="GO" id="GO:0005886">
    <property type="term" value="C:plasma membrane"/>
    <property type="evidence" value="ECO:0007669"/>
    <property type="project" value="UniProtKB-SubCell"/>
</dbReference>
<evidence type="ECO:0000256" key="12">
    <source>
        <dbReference type="ARBA" id="ARBA00022777"/>
    </source>
</evidence>
<dbReference type="InterPro" id="IPR011009">
    <property type="entry name" value="Kinase-like_dom_sf"/>
</dbReference>
<keyword evidence="13 17" id="KW-0067">ATP-binding</keyword>